<dbReference type="Proteomes" id="UP000678895">
    <property type="component" value="Unassembled WGS sequence"/>
</dbReference>
<organism evidence="2 3">
    <name type="scientific">Paenibacillus apis</name>
    <dbReference type="NCBI Taxonomy" id="1792174"/>
    <lineage>
        <taxon>Bacteria</taxon>
        <taxon>Bacillati</taxon>
        <taxon>Bacillota</taxon>
        <taxon>Bacilli</taxon>
        <taxon>Bacillales</taxon>
        <taxon>Paenibacillaceae</taxon>
        <taxon>Paenibacillus</taxon>
    </lineage>
</organism>
<feature type="transmembrane region" description="Helical" evidence="1">
    <location>
        <begin position="165"/>
        <end position="187"/>
    </location>
</feature>
<sequence length="276" mass="32049">MTYVKQGWGLVRSQFPSVIILFLYQLLWGFFLYRIVNMAVIAVLSRYPDPPPTEISRLLYGLEAQLELQHNAAVHQYLWILLGMIAIRLLLSPLLESGILYGLLPQDSRKSGLPFFRGMKEFWRPVALFYLLELALLSLPFFWIGPRLLDQLPSLIRESNHFTSLLLISGYLLIYLIYGWLIHQVLLFIKFGYLFKAGLWTSVLICFRHMLQGILIAIVLGSLTLGIFLVFGLFSWIFTGILALVLQQTYPFIRSLFQVWNVTSQYRLWHTRSQKG</sequence>
<keyword evidence="1" id="KW-0472">Membrane</keyword>
<feature type="transmembrane region" description="Helical" evidence="1">
    <location>
        <begin position="77"/>
        <end position="104"/>
    </location>
</feature>
<keyword evidence="3" id="KW-1185">Reference proteome</keyword>
<proteinExistence type="predicted"/>
<feature type="transmembrane region" description="Helical" evidence="1">
    <location>
        <begin position="125"/>
        <end position="145"/>
    </location>
</feature>
<dbReference type="EMBL" id="BORS01000030">
    <property type="protein sequence ID" value="GIO45089.1"/>
    <property type="molecule type" value="Genomic_DNA"/>
</dbReference>
<feature type="transmembrane region" description="Helical" evidence="1">
    <location>
        <begin position="199"/>
        <end position="220"/>
    </location>
</feature>
<name>A0A919Y790_9BACL</name>
<evidence type="ECO:0000256" key="1">
    <source>
        <dbReference type="SAM" id="Phobius"/>
    </source>
</evidence>
<keyword evidence="1" id="KW-0812">Transmembrane</keyword>
<comment type="caution">
    <text evidence="2">The sequence shown here is derived from an EMBL/GenBank/DDBJ whole genome shotgun (WGS) entry which is preliminary data.</text>
</comment>
<dbReference type="AlphaFoldDB" id="A0A919Y790"/>
<keyword evidence="1" id="KW-1133">Transmembrane helix</keyword>
<gene>
    <name evidence="2" type="ORF">J41TS4_48470</name>
</gene>
<feature type="transmembrane region" description="Helical" evidence="1">
    <location>
        <begin position="21"/>
        <end position="44"/>
    </location>
</feature>
<evidence type="ECO:0000313" key="3">
    <source>
        <dbReference type="Proteomes" id="UP000678895"/>
    </source>
</evidence>
<dbReference type="RefSeq" id="WP_301630889.1">
    <property type="nucleotide sequence ID" value="NZ_BORS01000030.1"/>
</dbReference>
<reference evidence="2" key="1">
    <citation type="submission" date="2021-03" db="EMBL/GenBank/DDBJ databases">
        <title>Antimicrobial resistance genes in bacteria isolated from Japanese honey, and their potential for conferring macrolide and lincosamide resistance in the American foulbrood pathogen Paenibacillus larvae.</title>
        <authorList>
            <person name="Okamoto M."/>
            <person name="Kumagai M."/>
            <person name="Kanamori H."/>
            <person name="Takamatsu D."/>
        </authorList>
    </citation>
    <scope>NUCLEOTIDE SEQUENCE</scope>
    <source>
        <strain evidence="2">J41TS4</strain>
    </source>
</reference>
<accession>A0A919Y790</accession>
<evidence type="ECO:0000313" key="2">
    <source>
        <dbReference type="EMBL" id="GIO45089.1"/>
    </source>
</evidence>
<protein>
    <submittedName>
        <fullName evidence="2">Uncharacterized protein</fullName>
    </submittedName>
</protein>
<feature type="transmembrane region" description="Helical" evidence="1">
    <location>
        <begin position="226"/>
        <end position="246"/>
    </location>
</feature>